<dbReference type="InterPro" id="IPR012132">
    <property type="entry name" value="GMC_OxRdtase"/>
</dbReference>
<evidence type="ECO:0000259" key="6">
    <source>
        <dbReference type="Pfam" id="PF05199"/>
    </source>
</evidence>
<dbReference type="Gene3D" id="3.30.560.10">
    <property type="entry name" value="Glucose Oxidase, domain 3"/>
    <property type="match status" value="1"/>
</dbReference>
<comment type="similarity">
    <text evidence="2">Belongs to the GMC oxidoreductase family.</text>
</comment>
<dbReference type="SUPFAM" id="SSF51905">
    <property type="entry name" value="FAD/NAD(P)-binding domain"/>
    <property type="match status" value="1"/>
</dbReference>
<dbReference type="PANTHER" id="PTHR11552">
    <property type="entry name" value="GLUCOSE-METHANOL-CHOLINE GMC OXIDOREDUCTASE"/>
    <property type="match status" value="1"/>
</dbReference>
<evidence type="ECO:0000256" key="2">
    <source>
        <dbReference type="ARBA" id="ARBA00010790"/>
    </source>
</evidence>
<evidence type="ECO:0000313" key="8">
    <source>
        <dbReference type="Proteomes" id="UP001642540"/>
    </source>
</evidence>
<name>A0ABP1S814_9HEXA</name>
<accession>A0ABP1S814</accession>
<dbReference type="InterPro" id="IPR036188">
    <property type="entry name" value="FAD/NAD-bd_sf"/>
</dbReference>
<evidence type="ECO:0000256" key="4">
    <source>
        <dbReference type="ARBA" id="ARBA00022827"/>
    </source>
</evidence>
<evidence type="ECO:0000313" key="7">
    <source>
        <dbReference type="EMBL" id="CAL8146748.1"/>
    </source>
</evidence>
<evidence type="ECO:0000259" key="5">
    <source>
        <dbReference type="Pfam" id="PF00732"/>
    </source>
</evidence>
<dbReference type="InterPro" id="IPR000172">
    <property type="entry name" value="GMC_OxRdtase_N"/>
</dbReference>
<keyword evidence="8" id="KW-1185">Reference proteome</keyword>
<keyword evidence="3" id="KW-0285">Flavoprotein</keyword>
<comment type="caution">
    <text evidence="7">The sequence shown here is derived from an EMBL/GenBank/DDBJ whole genome shotgun (WGS) entry which is preliminary data.</text>
</comment>
<dbReference type="InterPro" id="IPR007867">
    <property type="entry name" value="GMC_OxRtase_C"/>
</dbReference>
<dbReference type="SUPFAM" id="SSF54373">
    <property type="entry name" value="FAD-linked reductases, C-terminal domain"/>
    <property type="match status" value="1"/>
</dbReference>
<dbReference type="Proteomes" id="UP001642540">
    <property type="component" value="Unassembled WGS sequence"/>
</dbReference>
<gene>
    <name evidence="7" type="ORF">ODALV1_LOCUS30920</name>
</gene>
<feature type="domain" description="Glucose-methanol-choline oxidoreductase N-terminal" evidence="5">
    <location>
        <begin position="2"/>
        <end position="221"/>
    </location>
</feature>
<reference evidence="7 8" key="1">
    <citation type="submission" date="2024-08" db="EMBL/GenBank/DDBJ databases">
        <authorList>
            <person name="Cucini C."/>
            <person name="Frati F."/>
        </authorList>
    </citation>
    <scope>NUCLEOTIDE SEQUENCE [LARGE SCALE GENOMIC DNA]</scope>
</reference>
<proteinExistence type="inferred from homology"/>
<dbReference type="Gene3D" id="3.50.50.60">
    <property type="entry name" value="FAD/NAD(P)-binding domain"/>
    <property type="match status" value="1"/>
</dbReference>
<keyword evidence="4" id="KW-0274">FAD</keyword>
<dbReference type="EMBL" id="CAXLJM020000164">
    <property type="protein sequence ID" value="CAL8146748.1"/>
    <property type="molecule type" value="Genomic_DNA"/>
</dbReference>
<feature type="domain" description="Glucose-methanol-choline oxidoreductase C-terminal" evidence="6">
    <location>
        <begin position="330"/>
        <end position="473"/>
    </location>
</feature>
<dbReference type="PANTHER" id="PTHR11552:SF147">
    <property type="entry name" value="CHOLINE DEHYDROGENASE, MITOCHONDRIAL"/>
    <property type="match status" value="1"/>
</dbReference>
<comment type="cofactor">
    <cofactor evidence="1">
        <name>FAD</name>
        <dbReference type="ChEBI" id="CHEBI:57692"/>
    </cofactor>
</comment>
<protein>
    <recommendedName>
        <fullName evidence="9">Glucose dehydrogenase [FAD, quinone]</fullName>
    </recommendedName>
</protein>
<evidence type="ECO:0000256" key="1">
    <source>
        <dbReference type="ARBA" id="ARBA00001974"/>
    </source>
</evidence>
<dbReference type="PIRSF" id="PIRSF000137">
    <property type="entry name" value="Alcohol_oxidase"/>
    <property type="match status" value="1"/>
</dbReference>
<evidence type="ECO:0000256" key="3">
    <source>
        <dbReference type="ARBA" id="ARBA00022630"/>
    </source>
</evidence>
<sequence>MKWPRGRGLGGSSTTNFMMYMRGNPLDFDQWANITGDFKWSYNNVEHYFKKMEDYHGIYKNNLGKHGQNGPLRIEPVIYAPGLDYLLEAVKEAGYAVRDLNADQKEGFSPLEFTQKRGRRHSTYSAYIKPNMGRQNLEILRYSHVTKIHFNHNLKASGVSFVRRGETSYVAAKREVIICAGTINSAQLLMLSGIGPLEHLKSLGIKPLVNLPVGRNLQDHVSTIIGPFILNKPVSFMPTRDVILKSIGEFVLNGSGPLSSPLGTMGIGVTASSSSPEWPNLLHIFSSLGIYEGLGATLDQIFGTQNYYTNLFSPFIEQDAHLVVLSLGKPRSTGFIELEDGNTLSKPIINPQYYSDPGNQDIQDMIEGYQMLVNLYENTNSLGNKLGARLVTIPNCASYQFKTNAYYECALRMYKHTLFHPVGTCSMGRIEDGNAVVDSQLRVIGTKGLRVIDASVMPAITNANTNAPTIMIGEMGSDFIKQSL</sequence>
<dbReference type="Pfam" id="PF05199">
    <property type="entry name" value="GMC_oxred_C"/>
    <property type="match status" value="1"/>
</dbReference>
<dbReference type="Pfam" id="PF00732">
    <property type="entry name" value="GMC_oxred_N"/>
    <property type="match status" value="1"/>
</dbReference>
<evidence type="ECO:0008006" key="9">
    <source>
        <dbReference type="Google" id="ProtNLM"/>
    </source>
</evidence>
<organism evidence="7 8">
    <name type="scientific">Orchesella dallaii</name>
    <dbReference type="NCBI Taxonomy" id="48710"/>
    <lineage>
        <taxon>Eukaryota</taxon>
        <taxon>Metazoa</taxon>
        <taxon>Ecdysozoa</taxon>
        <taxon>Arthropoda</taxon>
        <taxon>Hexapoda</taxon>
        <taxon>Collembola</taxon>
        <taxon>Entomobryomorpha</taxon>
        <taxon>Entomobryoidea</taxon>
        <taxon>Orchesellidae</taxon>
        <taxon>Orchesellinae</taxon>
        <taxon>Orchesella</taxon>
    </lineage>
</organism>